<dbReference type="GO" id="GO:0046872">
    <property type="term" value="F:metal ion binding"/>
    <property type="evidence" value="ECO:0007669"/>
    <property type="project" value="UniProtKB-KW"/>
</dbReference>
<evidence type="ECO:0000256" key="1">
    <source>
        <dbReference type="ARBA" id="ARBA00022617"/>
    </source>
</evidence>
<keyword evidence="5" id="KW-0812">Transmembrane</keyword>
<evidence type="ECO:0000259" key="6">
    <source>
        <dbReference type="PROSITE" id="PS50255"/>
    </source>
</evidence>
<evidence type="ECO:0000256" key="3">
    <source>
        <dbReference type="ARBA" id="ARBA00023004"/>
    </source>
</evidence>
<keyword evidence="2" id="KW-0479">Metal-binding</keyword>
<evidence type="ECO:0000256" key="4">
    <source>
        <dbReference type="ARBA" id="ARBA00038168"/>
    </source>
</evidence>
<dbReference type="EMBL" id="CM001259">
    <property type="protein sequence ID" value="EHH27296.1"/>
    <property type="molecule type" value="Genomic_DNA"/>
</dbReference>
<dbReference type="InterPro" id="IPR050668">
    <property type="entry name" value="Cytochrome_b5"/>
</dbReference>
<accession>G7MX87</accession>
<dbReference type="InterPro" id="IPR036400">
    <property type="entry name" value="Cyt_B5-like_heme/steroid_sf"/>
</dbReference>
<feature type="transmembrane region" description="Helical" evidence="5">
    <location>
        <begin position="74"/>
        <end position="96"/>
    </location>
</feature>
<dbReference type="SUPFAM" id="SSF55856">
    <property type="entry name" value="Cytochrome b5-like heme/steroid binding domain"/>
    <property type="match status" value="1"/>
</dbReference>
<sequence>LYNVPHFEEPPGRVKVLLEQAGADATESFEDIGHPSDAGEMLKQYYIGAVHSSDHKPENCSRDPSKNDTCKSCWSYWIFPIMGSILLGYLSHSYILESKSS</sequence>
<keyword evidence="5" id="KW-1133">Transmembrane helix</keyword>
<protein>
    <recommendedName>
        <fullName evidence="6">Cytochrome b5 heme-binding domain-containing protein</fullName>
    </recommendedName>
</protein>
<feature type="non-terminal residue" evidence="7">
    <location>
        <position position="101"/>
    </location>
</feature>
<evidence type="ECO:0000256" key="2">
    <source>
        <dbReference type="ARBA" id="ARBA00022723"/>
    </source>
</evidence>
<dbReference type="PRINTS" id="PR00363">
    <property type="entry name" value="CYTOCHROMEB5"/>
</dbReference>
<dbReference type="InterPro" id="IPR001199">
    <property type="entry name" value="Cyt_B5-like_heme/steroid-bd"/>
</dbReference>
<gene>
    <name evidence="7" type="ORF">EGK_17465</name>
</gene>
<feature type="non-terminal residue" evidence="7">
    <location>
        <position position="1"/>
    </location>
</feature>
<reference evidence="7" key="1">
    <citation type="journal article" date="2011" name="Nat. Biotechnol.">
        <title>Genome sequencing and comparison of two nonhuman primate animal models, the cynomolgus and Chinese rhesus macaques.</title>
        <authorList>
            <person name="Yan G."/>
            <person name="Zhang G."/>
            <person name="Fang X."/>
            <person name="Zhang Y."/>
            <person name="Li C."/>
            <person name="Ling F."/>
            <person name="Cooper D.N."/>
            <person name="Li Q."/>
            <person name="Li Y."/>
            <person name="van Gool A.J."/>
            <person name="Du H."/>
            <person name="Chen J."/>
            <person name="Chen R."/>
            <person name="Zhang P."/>
            <person name="Huang Z."/>
            <person name="Thompson J.R."/>
            <person name="Meng Y."/>
            <person name="Bai Y."/>
            <person name="Wang J."/>
            <person name="Zhuo M."/>
            <person name="Wang T."/>
            <person name="Huang Y."/>
            <person name="Wei L."/>
            <person name="Li J."/>
            <person name="Wang Z."/>
            <person name="Hu H."/>
            <person name="Yang P."/>
            <person name="Le L."/>
            <person name="Stenson P.D."/>
            <person name="Li B."/>
            <person name="Liu X."/>
            <person name="Ball E.V."/>
            <person name="An N."/>
            <person name="Huang Q."/>
            <person name="Zhang Y."/>
            <person name="Fan W."/>
            <person name="Zhang X."/>
            <person name="Li Y."/>
            <person name="Wang W."/>
            <person name="Katze M.G."/>
            <person name="Su B."/>
            <person name="Nielsen R."/>
            <person name="Yang H."/>
            <person name="Wang J."/>
            <person name="Wang X."/>
            <person name="Wang J."/>
        </authorList>
    </citation>
    <scope>NUCLEOTIDE SEQUENCE [LARGE SCALE GENOMIC DNA]</scope>
    <source>
        <strain evidence="7">CR-5</strain>
    </source>
</reference>
<evidence type="ECO:0000313" key="7">
    <source>
        <dbReference type="EMBL" id="EHH27296.1"/>
    </source>
</evidence>
<keyword evidence="3" id="KW-0408">Iron</keyword>
<dbReference type="AlphaFoldDB" id="G7MX87"/>
<dbReference type="PANTHER" id="PTHR19359:SF95">
    <property type="entry name" value="CYTOCHROME B5 TYPE B"/>
    <property type="match status" value="1"/>
</dbReference>
<evidence type="ECO:0000256" key="5">
    <source>
        <dbReference type="SAM" id="Phobius"/>
    </source>
</evidence>
<dbReference type="Gene3D" id="3.10.120.10">
    <property type="entry name" value="Cytochrome b5-like heme/steroid binding domain"/>
    <property type="match status" value="1"/>
</dbReference>
<keyword evidence="1" id="KW-0349">Heme</keyword>
<proteinExistence type="inferred from homology"/>
<dbReference type="Proteomes" id="UP000013456">
    <property type="component" value="Chromosome 7"/>
</dbReference>
<feature type="domain" description="Cytochrome b5 heme-binding" evidence="6">
    <location>
        <begin position="7"/>
        <end position="51"/>
    </location>
</feature>
<name>G7MX87_MACMU</name>
<dbReference type="PROSITE" id="PS50255">
    <property type="entry name" value="CYTOCHROME_B5_2"/>
    <property type="match status" value="1"/>
</dbReference>
<dbReference type="Pfam" id="PF00173">
    <property type="entry name" value="Cyt-b5"/>
    <property type="match status" value="1"/>
</dbReference>
<comment type="similarity">
    <text evidence="4">Belongs to the cytochrome b5 family.</text>
</comment>
<organism evidence="7">
    <name type="scientific">Macaca mulatta</name>
    <name type="common">Rhesus macaque</name>
    <dbReference type="NCBI Taxonomy" id="9544"/>
    <lineage>
        <taxon>Eukaryota</taxon>
        <taxon>Metazoa</taxon>
        <taxon>Chordata</taxon>
        <taxon>Craniata</taxon>
        <taxon>Vertebrata</taxon>
        <taxon>Euteleostomi</taxon>
        <taxon>Mammalia</taxon>
        <taxon>Eutheria</taxon>
        <taxon>Euarchontoglires</taxon>
        <taxon>Primates</taxon>
        <taxon>Haplorrhini</taxon>
        <taxon>Catarrhini</taxon>
        <taxon>Cercopithecidae</taxon>
        <taxon>Cercopithecinae</taxon>
        <taxon>Macaca</taxon>
    </lineage>
</organism>
<dbReference type="PANTHER" id="PTHR19359">
    <property type="entry name" value="CYTOCHROME B5"/>
    <property type="match status" value="1"/>
</dbReference>
<keyword evidence="5" id="KW-0472">Membrane</keyword>